<dbReference type="OrthoDB" id="424302at2759"/>
<reference evidence="3" key="4">
    <citation type="journal article" date="2015" name="G3 (Bethesda)">
        <title>Genome sequences of three phytopathogenic species of the Magnaporthaceae family of fungi.</title>
        <authorList>
            <person name="Okagaki L.H."/>
            <person name="Nunes C.C."/>
            <person name="Sailsbery J."/>
            <person name="Clay B."/>
            <person name="Brown D."/>
            <person name="John T."/>
            <person name="Oh Y."/>
            <person name="Young N."/>
            <person name="Fitzgerald M."/>
            <person name="Haas B.J."/>
            <person name="Zeng Q."/>
            <person name="Young S."/>
            <person name="Adiconis X."/>
            <person name="Fan L."/>
            <person name="Levin J.Z."/>
            <person name="Mitchell T.K."/>
            <person name="Okubara P.A."/>
            <person name="Farman M.L."/>
            <person name="Kohn L.M."/>
            <person name="Birren B."/>
            <person name="Ma L.-J."/>
            <person name="Dean R.A."/>
        </authorList>
    </citation>
    <scope>NUCLEOTIDE SEQUENCE</scope>
    <source>
        <strain evidence="3">ATCC 64411 / 73-15</strain>
    </source>
</reference>
<dbReference type="GO" id="GO:0016740">
    <property type="term" value="F:transferase activity"/>
    <property type="evidence" value="ECO:0007669"/>
    <property type="project" value="UniProtKB-KW"/>
</dbReference>
<sequence>MPRNIPTDNPRTSIEEFQDLLGRVVEGRGRVLALCGAGLSASSGLLTFRGKGGLWRNHRSTDLATPEAFAKNPGLVWLFYSWRRHRALSVELQLYPTRLWGFRFSHIGAQLRENTETIEFQRPLRSFSCWGSEDAAEVLPRLVEKVVAGI</sequence>
<accession>A0A0C4DK30</accession>
<dbReference type="InterPro" id="IPR003000">
    <property type="entry name" value="Sirtuin"/>
</dbReference>
<dbReference type="Pfam" id="PF02146">
    <property type="entry name" value="SIR2"/>
    <property type="match status" value="1"/>
</dbReference>
<organism evidence="3 4">
    <name type="scientific">Magnaporthiopsis poae (strain ATCC 64411 / 73-15)</name>
    <name type="common">Kentucky bluegrass fungus</name>
    <name type="synonym">Magnaporthe poae</name>
    <dbReference type="NCBI Taxonomy" id="644358"/>
    <lineage>
        <taxon>Eukaryota</taxon>
        <taxon>Fungi</taxon>
        <taxon>Dikarya</taxon>
        <taxon>Ascomycota</taxon>
        <taxon>Pezizomycotina</taxon>
        <taxon>Sordariomycetes</taxon>
        <taxon>Sordariomycetidae</taxon>
        <taxon>Magnaporthales</taxon>
        <taxon>Magnaporthaceae</taxon>
        <taxon>Magnaporthiopsis</taxon>
    </lineage>
</organism>
<dbReference type="EnsemblFungi" id="MAPG_00092T0">
    <property type="protein sequence ID" value="MAPG_00092T0"/>
    <property type="gene ID" value="MAPG_00092"/>
</dbReference>
<evidence type="ECO:0000256" key="1">
    <source>
        <dbReference type="ARBA" id="ARBA00022679"/>
    </source>
</evidence>
<dbReference type="Gene3D" id="3.40.50.1220">
    <property type="entry name" value="TPP-binding domain"/>
    <property type="match status" value="1"/>
</dbReference>
<dbReference type="STRING" id="644358.A0A0C4DK30"/>
<gene>
    <name evidence="2" type="ORF">MAPG_00092</name>
</gene>
<dbReference type="SUPFAM" id="SSF52467">
    <property type="entry name" value="DHS-like NAD/FAD-binding domain"/>
    <property type="match status" value="1"/>
</dbReference>
<keyword evidence="4" id="KW-1185">Reference proteome</keyword>
<dbReference type="EMBL" id="GL876966">
    <property type="protein sequence ID" value="KLU80997.1"/>
    <property type="molecule type" value="Genomic_DNA"/>
</dbReference>
<reference evidence="2" key="2">
    <citation type="submission" date="2010-05" db="EMBL/GenBank/DDBJ databases">
        <title>The Genome Sequence of Magnaporthe poae strain ATCC 64411.</title>
        <authorList>
            <consortium name="The Broad Institute Genome Sequencing Platform"/>
            <consortium name="Broad Institute Genome Sequencing Center for Infectious Disease"/>
            <person name="Ma L.-J."/>
            <person name="Dead R."/>
            <person name="Young S."/>
            <person name="Zeng Q."/>
            <person name="Koehrsen M."/>
            <person name="Alvarado L."/>
            <person name="Berlin A."/>
            <person name="Chapman S.B."/>
            <person name="Chen Z."/>
            <person name="Freedman E."/>
            <person name="Gellesch M."/>
            <person name="Goldberg J."/>
            <person name="Griggs A."/>
            <person name="Gujja S."/>
            <person name="Heilman E.R."/>
            <person name="Heiman D."/>
            <person name="Hepburn T."/>
            <person name="Howarth C."/>
            <person name="Jen D."/>
            <person name="Larson L."/>
            <person name="Mehta T."/>
            <person name="Neiman D."/>
            <person name="Pearson M."/>
            <person name="Roberts A."/>
            <person name="Saif S."/>
            <person name="Shea T."/>
            <person name="Shenoy N."/>
            <person name="Sisk P."/>
            <person name="Stolte C."/>
            <person name="Sykes S."/>
            <person name="Walk T."/>
            <person name="White J."/>
            <person name="Yandava C."/>
            <person name="Haas B."/>
            <person name="Nusbaum C."/>
            <person name="Birren B."/>
        </authorList>
    </citation>
    <scope>NUCLEOTIDE SEQUENCE</scope>
    <source>
        <strain evidence="2">ATCC 64411</strain>
    </source>
</reference>
<evidence type="ECO:0000313" key="3">
    <source>
        <dbReference type="EnsemblFungi" id="MAPG_00092T0"/>
    </source>
</evidence>
<evidence type="ECO:0000313" key="2">
    <source>
        <dbReference type="EMBL" id="KLU80997.1"/>
    </source>
</evidence>
<dbReference type="EMBL" id="ADBL01000018">
    <property type="status" value="NOT_ANNOTATED_CDS"/>
    <property type="molecule type" value="Genomic_DNA"/>
</dbReference>
<dbReference type="VEuPathDB" id="FungiDB:MAPG_00092"/>
<name>A0A0C4DK30_MAGP6</name>
<dbReference type="InterPro" id="IPR029035">
    <property type="entry name" value="DHS-like_NAD/FAD-binding_dom"/>
</dbReference>
<proteinExistence type="predicted"/>
<reference evidence="4" key="1">
    <citation type="submission" date="2010-05" db="EMBL/GenBank/DDBJ databases">
        <title>The genome sequence of Magnaporthe poae strain ATCC 64411.</title>
        <authorList>
            <person name="Ma L.-J."/>
            <person name="Dead R."/>
            <person name="Young S."/>
            <person name="Zeng Q."/>
            <person name="Koehrsen M."/>
            <person name="Alvarado L."/>
            <person name="Berlin A."/>
            <person name="Chapman S.B."/>
            <person name="Chen Z."/>
            <person name="Freedman E."/>
            <person name="Gellesch M."/>
            <person name="Goldberg J."/>
            <person name="Griggs A."/>
            <person name="Gujja S."/>
            <person name="Heilman E.R."/>
            <person name="Heiman D."/>
            <person name="Hepburn T."/>
            <person name="Howarth C."/>
            <person name="Jen D."/>
            <person name="Larson L."/>
            <person name="Mehta T."/>
            <person name="Neiman D."/>
            <person name="Pearson M."/>
            <person name="Roberts A."/>
            <person name="Saif S."/>
            <person name="Shea T."/>
            <person name="Shenoy N."/>
            <person name="Sisk P."/>
            <person name="Stolte C."/>
            <person name="Sykes S."/>
            <person name="Walk T."/>
            <person name="White J."/>
            <person name="Yandava C."/>
            <person name="Haas B."/>
            <person name="Nusbaum C."/>
            <person name="Birren B."/>
        </authorList>
    </citation>
    <scope>NUCLEOTIDE SEQUENCE [LARGE SCALE GENOMIC DNA]</scope>
    <source>
        <strain evidence="4">ATCC 64411 / 73-15</strain>
    </source>
</reference>
<dbReference type="eggNOG" id="KOG2684">
    <property type="taxonomic scope" value="Eukaryota"/>
</dbReference>
<protein>
    <submittedName>
        <fullName evidence="2 3">Uncharacterized protein</fullName>
    </submittedName>
</protein>
<reference evidence="3" key="5">
    <citation type="submission" date="2015-06" db="UniProtKB">
        <authorList>
            <consortium name="EnsemblFungi"/>
        </authorList>
    </citation>
    <scope>IDENTIFICATION</scope>
    <source>
        <strain evidence="3">ATCC 64411</strain>
    </source>
</reference>
<dbReference type="AlphaFoldDB" id="A0A0C4DK30"/>
<keyword evidence="1" id="KW-0808">Transferase</keyword>
<dbReference type="Gene3D" id="3.30.1600.10">
    <property type="entry name" value="SIR2/SIRT2 'Small Domain"/>
    <property type="match status" value="1"/>
</dbReference>
<evidence type="ECO:0000313" key="4">
    <source>
        <dbReference type="Proteomes" id="UP000011715"/>
    </source>
</evidence>
<dbReference type="GO" id="GO:0070403">
    <property type="term" value="F:NAD+ binding"/>
    <property type="evidence" value="ECO:0007669"/>
    <property type="project" value="InterPro"/>
</dbReference>
<dbReference type="Proteomes" id="UP000011715">
    <property type="component" value="Unassembled WGS sequence"/>
</dbReference>
<dbReference type="InterPro" id="IPR026591">
    <property type="entry name" value="Sirtuin_cat_small_dom_sf"/>
</dbReference>
<reference evidence="2" key="3">
    <citation type="submission" date="2011-03" db="EMBL/GenBank/DDBJ databases">
        <title>Annotation of Magnaporthe poae ATCC 64411.</title>
        <authorList>
            <person name="Ma L.-J."/>
            <person name="Dead R."/>
            <person name="Young S.K."/>
            <person name="Zeng Q."/>
            <person name="Gargeya S."/>
            <person name="Fitzgerald M."/>
            <person name="Haas B."/>
            <person name="Abouelleil A."/>
            <person name="Alvarado L."/>
            <person name="Arachchi H.M."/>
            <person name="Berlin A."/>
            <person name="Brown A."/>
            <person name="Chapman S.B."/>
            <person name="Chen Z."/>
            <person name="Dunbar C."/>
            <person name="Freedman E."/>
            <person name="Gearin G."/>
            <person name="Gellesch M."/>
            <person name="Goldberg J."/>
            <person name="Griggs A."/>
            <person name="Gujja S."/>
            <person name="Heiman D."/>
            <person name="Howarth C."/>
            <person name="Larson L."/>
            <person name="Lui A."/>
            <person name="MacDonald P.J.P."/>
            <person name="Mehta T."/>
            <person name="Montmayeur A."/>
            <person name="Murphy C."/>
            <person name="Neiman D."/>
            <person name="Pearson M."/>
            <person name="Priest M."/>
            <person name="Roberts A."/>
            <person name="Saif S."/>
            <person name="Shea T."/>
            <person name="Shenoy N."/>
            <person name="Sisk P."/>
            <person name="Stolte C."/>
            <person name="Sykes S."/>
            <person name="Yandava C."/>
            <person name="Wortman J."/>
            <person name="Nusbaum C."/>
            <person name="Birren B."/>
        </authorList>
    </citation>
    <scope>NUCLEOTIDE SEQUENCE</scope>
    <source>
        <strain evidence="2">ATCC 64411</strain>
    </source>
</reference>